<name>A0A0M0J9B5_9EUKA</name>
<dbReference type="EMBL" id="JWZX01003215">
    <property type="protein sequence ID" value="KOO23171.1"/>
    <property type="molecule type" value="Genomic_DNA"/>
</dbReference>
<comment type="caution">
    <text evidence="1">The sequence shown here is derived from an EMBL/GenBank/DDBJ whole genome shotgun (WGS) entry which is preliminary data.</text>
</comment>
<evidence type="ECO:0000313" key="2">
    <source>
        <dbReference type="Proteomes" id="UP000037460"/>
    </source>
</evidence>
<protein>
    <submittedName>
        <fullName evidence="1">Uncharacterized protein</fullName>
    </submittedName>
</protein>
<dbReference type="Proteomes" id="UP000037460">
    <property type="component" value="Unassembled WGS sequence"/>
</dbReference>
<proteinExistence type="predicted"/>
<gene>
    <name evidence="1" type="ORF">Ctob_003316</name>
</gene>
<reference evidence="2" key="1">
    <citation type="journal article" date="2015" name="PLoS Genet.">
        <title>Genome Sequence and Transcriptome Analyses of Chrysochromulina tobin: Metabolic Tools for Enhanced Algal Fitness in the Prominent Order Prymnesiales (Haptophyceae).</title>
        <authorList>
            <person name="Hovde B.T."/>
            <person name="Deodato C.R."/>
            <person name="Hunsperger H.M."/>
            <person name="Ryken S.A."/>
            <person name="Yost W."/>
            <person name="Jha R.K."/>
            <person name="Patterson J."/>
            <person name="Monnat R.J. Jr."/>
            <person name="Barlow S.B."/>
            <person name="Starkenburg S.R."/>
            <person name="Cattolico R.A."/>
        </authorList>
    </citation>
    <scope>NUCLEOTIDE SEQUENCE</scope>
    <source>
        <strain evidence="2">CCMP291</strain>
    </source>
</reference>
<organism evidence="1 2">
    <name type="scientific">Chrysochromulina tobinii</name>
    <dbReference type="NCBI Taxonomy" id="1460289"/>
    <lineage>
        <taxon>Eukaryota</taxon>
        <taxon>Haptista</taxon>
        <taxon>Haptophyta</taxon>
        <taxon>Prymnesiophyceae</taxon>
        <taxon>Prymnesiales</taxon>
        <taxon>Chrysochromulinaceae</taxon>
        <taxon>Chrysochromulina</taxon>
    </lineage>
</organism>
<accession>A0A0M0J9B5</accession>
<evidence type="ECO:0000313" key="1">
    <source>
        <dbReference type="EMBL" id="KOO23171.1"/>
    </source>
</evidence>
<keyword evidence="2" id="KW-1185">Reference proteome</keyword>
<dbReference type="AlphaFoldDB" id="A0A0M0J9B5"/>
<sequence>MTIIGGGASGRIGGLLRLREGTPDEIALEELFDACKIGDADIKYSFPYDQTNLKEDPRSGEKGGVPLRAAVFSSVEAR</sequence>